<evidence type="ECO:0000256" key="1">
    <source>
        <dbReference type="SAM" id="MobiDB-lite"/>
    </source>
</evidence>
<organism evidence="2 3">
    <name type="scientific">Stenotrophomonas sepilia</name>
    <dbReference type="NCBI Taxonomy" id="2860290"/>
    <lineage>
        <taxon>Bacteria</taxon>
        <taxon>Pseudomonadati</taxon>
        <taxon>Pseudomonadota</taxon>
        <taxon>Gammaproteobacteria</taxon>
        <taxon>Lysobacterales</taxon>
        <taxon>Lysobacteraceae</taxon>
        <taxon>Stenotrophomonas</taxon>
        <taxon>Stenotrophomonas maltophilia group</taxon>
    </lineage>
</organism>
<protein>
    <submittedName>
        <fullName evidence="2">Uncharacterized protein</fullName>
    </submittedName>
</protein>
<name>A0ABQ6QF55_9GAMM</name>
<comment type="caution">
    <text evidence="2">The sequence shown here is derived from an EMBL/GenBank/DDBJ whole genome shotgun (WGS) entry which is preliminary data.</text>
</comment>
<reference evidence="3" key="1">
    <citation type="submission" date="2023-07" db="EMBL/GenBank/DDBJ databases">
        <title>Genome sequence of Stenotrophomonas sp. Alg010 isolated from Sargassum waste.</title>
        <authorList>
            <person name="Mohapatra"/>
            <person name="B.R."/>
        </authorList>
    </citation>
    <scope>NUCLEOTIDE SEQUENCE [LARGE SCALE GENOMIC DNA]</scope>
    <source>
        <strain evidence="3">Alg010</strain>
    </source>
</reference>
<dbReference type="Proteomes" id="UP001306668">
    <property type="component" value="Unassembled WGS sequence"/>
</dbReference>
<dbReference type="RefSeq" id="WP_338167950.1">
    <property type="nucleotide sequence ID" value="NZ_BTRJ01000034.1"/>
</dbReference>
<sequence>MAVYEYSYTTLDPAWGQVRTFSITTDSRNVAHCEIRKAVQLANRKSLDRGVTRLLKLPNACDIDAAPPRSGASMPGRTPARVSLYA</sequence>
<proteinExistence type="predicted"/>
<feature type="region of interest" description="Disordered" evidence="1">
    <location>
        <begin position="65"/>
        <end position="86"/>
    </location>
</feature>
<evidence type="ECO:0000313" key="3">
    <source>
        <dbReference type="Proteomes" id="UP001306668"/>
    </source>
</evidence>
<evidence type="ECO:0000313" key="2">
    <source>
        <dbReference type="EMBL" id="GMR28754.1"/>
    </source>
</evidence>
<keyword evidence="3" id="KW-1185">Reference proteome</keyword>
<accession>A0ABQ6QF55</accession>
<gene>
    <name evidence="2" type="ORF">STENOSP10_29750</name>
</gene>
<dbReference type="EMBL" id="BTRJ01000034">
    <property type="protein sequence ID" value="GMR28754.1"/>
    <property type="molecule type" value="Genomic_DNA"/>
</dbReference>